<evidence type="ECO:0000256" key="3">
    <source>
        <dbReference type="ARBA" id="ARBA00022777"/>
    </source>
</evidence>
<feature type="domain" description="Carbohydrate kinase FGGY C-terminal" evidence="11">
    <location>
        <begin position="291"/>
        <end position="501"/>
    </location>
</feature>
<evidence type="ECO:0000256" key="7">
    <source>
        <dbReference type="HAMAP-Rule" id="MF_00520"/>
    </source>
</evidence>
<dbReference type="Pfam" id="PF02782">
    <property type="entry name" value="FGGY_C"/>
    <property type="match status" value="1"/>
</dbReference>
<keyword evidence="3 7" id="KW-0418">Kinase</keyword>
<dbReference type="InterPro" id="IPR000577">
    <property type="entry name" value="Carb_kinase_FGGY"/>
</dbReference>
<dbReference type="PIRSF" id="PIRSF000538">
    <property type="entry name" value="GlpK"/>
    <property type="match status" value="1"/>
</dbReference>
<gene>
    <name evidence="7" type="primary">araB</name>
    <name evidence="12" type="ORF">ACFSAH_11665</name>
</gene>
<comment type="similarity">
    <text evidence="7 9">Belongs to the ribulokinase family.</text>
</comment>
<keyword evidence="6 7" id="KW-0119">Carbohydrate metabolism</keyword>
<evidence type="ECO:0000259" key="10">
    <source>
        <dbReference type="Pfam" id="PF00370"/>
    </source>
</evidence>
<dbReference type="CDD" id="cd07781">
    <property type="entry name" value="ASKHA_NBD_FGGY_L-RBK"/>
    <property type="match status" value="1"/>
</dbReference>
<reference evidence="13" key="1">
    <citation type="journal article" date="2019" name="Int. J. Syst. Evol. Microbiol.">
        <title>The Global Catalogue of Microorganisms (GCM) 10K type strain sequencing project: providing services to taxonomists for standard genome sequencing and annotation.</title>
        <authorList>
            <consortium name="The Broad Institute Genomics Platform"/>
            <consortium name="The Broad Institute Genome Sequencing Center for Infectious Disease"/>
            <person name="Wu L."/>
            <person name="Ma J."/>
        </authorList>
    </citation>
    <scope>NUCLEOTIDE SEQUENCE [LARGE SCALE GENOMIC DNA]</scope>
    <source>
        <strain evidence="13">CCUG 53762</strain>
    </source>
</reference>
<dbReference type="InterPro" id="IPR018485">
    <property type="entry name" value="FGGY_C"/>
</dbReference>
<dbReference type="EC" id="2.7.1.16" evidence="7 8"/>
<protein>
    <recommendedName>
        <fullName evidence="7 8">Ribulokinase</fullName>
        <ecNumber evidence="7 8">2.7.1.16</ecNumber>
    </recommendedName>
</protein>
<dbReference type="Gene3D" id="3.30.420.40">
    <property type="match status" value="1"/>
</dbReference>
<dbReference type="RefSeq" id="WP_379662917.1">
    <property type="nucleotide sequence ID" value="NZ_JBHUDG010000018.1"/>
</dbReference>
<dbReference type="InterPro" id="IPR018484">
    <property type="entry name" value="FGGY_N"/>
</dbReference>
<evidence type="ECO:0000256" key="6">
    <source>
        <dbReference type="ARBA" id="ARBA00023277"/>
    </source>
</evidence>
<comment type="caution">
    <text evidence="12">The sequence shown here is derived from an EMBL/GenBank/DDBJ whole genome shotgun (WGS) entry which is preliminary data.</text>
</comment>
<dbReference type="NCBIfam" id="NF003154">
    <property type="entry name" value="PRK04123.1"/>
    <property type="match status" value="1"/>
</dbReference>
<feature type="domain" description="Carbohydrate kinase FGGY N-terminal" evidence="10">
    <location>
        <begin position="7"/>
        <end position="282"/>
    </location>
</feature>
<keyword evidence="2 7" id="KW-0547">Nucleotide-binding</keyword>
<evidence type="ECO:0000256" key="2">
    <source>
        <dbReference type="ARBA" id="ARBA00022741"/>
    </source>
</evidence>
<proteinExistence type="inferred from homology"/>
<dbReference type="Pfam" id="PF00370">
    <property type="entry name" value="FGGY_N"/>
    <property type="match status" value="1"/>
</dbReference>
<comment type="pathway">
    <text evidence="7 9">Carbohydrate degradation; L-arabinose degradation via L-ribulose; D-xylulose 5-phosphate from L-arabinose (bacterial route): step 2/3.</text>
</comment>
<organism evidence="12 13">
    <name type="scientific">Pseudopedobacter beijingensis</name>
    <dbReference type="NCBI Taxonomy" id="1207056"/>
    <lineage>
        <taxon>Bacteria</taxon>
        <taxon>Pseudomonadati</taxon>
        <taxon>Bacteroidota</taxon>
        <taxon>Sphingobacteriia</taxon>
        <taxon>Sphingobacteriales</taxon>
        <taxon>Sphingobacteriaceae</taxon>
        <taxon>Pseudopedobacter</taxon>
    </lineage>
</organism>
<sequence length="548" mass="60575">MTIQKLVIGLDYGTDSVRALLVDALTGKELASAVHPYRRWKEGKYCDASLSQFRQHPLDYIEGMENTIQSVVKQVGEAVAANIKGIAIDTTGSTPVAVDKQGTPLALLPEFAENPNAMFVLWKDHTANKEADEINELSGKWAVDFTKYSGGLYSSEWFWAKLLHITRKDDQIYQHAYSWVEHCDWMPALLTGVNRPEDIKRSRCTAGHKAMWNEEFDGLPSEEFLVTLDARLKGLRDRLYKDTYTSDTCAGTITAEWAEKLGLPKDVTVAVGALDAHFGAVGADIAPYTMVKVIGTSTCDMVIAPLDKHKSHLVNGICGQVDGSITPGFLGLEAGQSAFGDLYHWFKNLLFNPMKKLMGDYVDEEKLNEIDGNILNFLSAEASKLPVTPNDVIALDWINGRRTPDVNHHLKSAIFNLSLSTDFISVFKAFVEATAFGARAISERFNNEGINIESVIATGGISKKSEYVMQTLSNVLNKEIRIASSEQTCALGAAMFAAVSAGIYPTLEEAQQKLSAGFDRVYKPEQDKVEVYNQLYQKYLKLGEVTLD</sequence>
<dbReference type="SUPFAM" id="SSF53067">
    <property type="entry name" value="Actin-like ATPase domain"/>
    <property type="match status" value="2"/>
</dbReference>
<dbReference type="Proteomes" id="UP001597118">
    <property type="component" value="Unassembled WGS sequence"/>
</dbReference>
<keyword evidence="1 7" id="KW-0808">Transferase</keyword>
<evidence type="ECO:0000313" key="13">
    <source>
        <dbReference type="Proteomes" id="UP001597118"/>
    </source>
</evidence>
<evidence type="ECO:0000259" key="11">
    <source>
        <dbReference type="Pfam" id="PF02782"/>
    </source>
</evidence>
<dbReference type="PANTHER" id="PTHR43435">
    <property type="entry name" value="RIBULOKINASE"/>
    <property type="match status" value="1"/>
</dbReference>
<evidence type="ECO:0000256" key="4">
    <source>
        <dbReference type="ARBA" id="ARBA00022840"/>
    </source>
</evidence>
<dbReference type="InterPro" id="IPR043129">
    <property type="entry name" value="ATPase_NBD"/>
</dbReference>
<dbReference type="PANTHER" id="PTHR43435:SF4">
    <property type="entry name" value="FGGY CARBOHYDRATE KINASE DOMAIN-CONTAINING PROTEIN"/>
    <property type="match status" value="1"/>
</dbReference>
<dbReference type="GO" id="GO:0008741">
    <property type="term" value="F:ribulokinase activity"/>
    <property type="evidence" value="ECO:0007669"/>
    <property type="project" value="UniProtKB-EC"/>
</dbReference>
<dbReference type="InterPro" id="IPR005929">
    <property type="entry name" value="Ribulokinase"/>
</dbReference>
<dbReference type="HAMAP" id="MF_00520">
    <property type="entry name" value="Ribulokinase"/>
    <property type="match status" value="1"/>
</dbReference>
<evidence type="ECO:0000256" key="9">
    <source>
        <dbReference type="RuleBase" id="RU003455"/>
    </source>
</evidence>
<dbReference type="Gene3D" id="1.20.58.2240">
    <property type="match status" value="1"/>
</dbReference>
<dbReference type="EMBL" id="JBHUDG010000018">
    <property type="protein sequence ID" value="MFD1630540.1"/>
    <property type="molecule type" value="Genomic_DNA"/>
</dbReference>
<evidence type="ECO:0000313" key="12">
    <source>
        <dbReference type="EMBL" id="MFD1630540.1"/>
    </source>
</evidence>
<evidence type="ECO:0000256" key="5">
    <source>
        <dbReference type="ARBA" id="ARBA00022935"/>
    </source>
</evidence>
<keyword evidence="5 7" id="KW-0054">Arabinose catabolism</keyword>
<evidence type="ECO:0000256" key="1">
    <source>
        <dbReference type="ARBA" id="ARBA00022679"/>
    </source>
</evidence>
<evidence type="ECO:0000256" key="8">
    <source>
        <dbReference type="NCBIfam" id="TIGR01234"/>
    </source>
</evidence>
<comment type="catalytic activity">
    <reaction evidence="7 9">
        <text>L-ribulose + ATP = L-ribulose 5-phosphate + ADP + H(+)</text>
        <dbReference type="Rhea" id="RHEA:22072"/>
        <dbReference type="ChEBI" id="CHEBI:15378"/>
        <dbReference type="ChEBI" id="CHEBI:16880"/>
        <dbReference type="ChEBI" id="CHEBI:30616"/>
        <dbReference type="ChEBI" id="CHEBI:58226"/>
        <dbReference type="ChEBI" id="CHEBI:456216"/>
        <dbReference type="EC" id="2.7.1.16"/>
    </reaction>
</comment>
<keyword evidence="13" id="KW-1185">Reference proteome</keyword>
<comment type="catalytic activity">
    <reaction evidence="7">
        <text>D-ribulose + ATP = D-ribulose 5-phosphate + ADP + H(+)</text>
        <dbReference type="Rhea" id="RHEA:17601"/>
        <dbReference type="ChEBI" id="CHEBI:15378"/>
        <dbReference type="ChEBI" id="CHEBI:17173"/>
        <dbReference type="ChEBI" id="CHEBI:30616"/>
        <dbReference type="ChEBI" id="CHEBI:58121"/>
        <dbReference type="ChEBI" id="CHEBI:456216"/>
        <dbReference type="EC" id="2.7.1.16"/>
    </reaction>
</comment>
<keyword evidence="4 7" id="KW-0067">ATP-binding</keyword>
<name>A0ABW4ICR1_9SPHI</name>
<dbReference type="NCBIfam" id="TIGR01234">
    <property type="entry name" value="L-ribulokinase"/>
    <property type="match status" value="1"/>
</dbReference>
<accession>A0ABW4ICR1</accession>